<sequence>MISNEFIVSPGFRTALLRRYIAEAFISLMERVNGEAAFIEDGERVALTHDKVAMNIFYHIEMPWMDEFGIDEGSCLATERLAKMLSPGFIGETLRLSVEGVTEMREVYRDIIFGAPDGELPPGFEFIPCDEREGSQ</sequence>
<reference evidence="1 2" key="1">
    <citation type="submission" date="2021-06" db="EMBL/GenBank/DDBJ databases">
        <title>Leclercia pneumoniae sp. nov.</title>
        <authorList>
            <person name="Hoenemann M."/>
            <person name="Viehweger A."/>
            <person name="Dietze N."/>
        </authorList>
    </citation>
    <scope>NUCLEOTIDE SEQUENCE [LARGE SCALE GENOMIC DNA]</scope>
    <source>
        <strain evidence="2">49125</strain>
    </source>
</reference>
<dbReference type="RefSeq" id="WP_207293059.1">
    <property type="nucleotide sequence ID" value="NZ_CP071383.1"/>
</dbReference>
<organism evidence="1 2">
    <name type="scientific">Leclercia pneumoniae</name>
    <dbReference type="NCBI Taxonomy" id="2815358"/>
    <lineage>
        <taxon>Bacteria</taxon>
        <taxon>Pseudomonadati</taxon>
        <taxon>Pseudomonadota</taxon>
        <taxon>Gammaproteobacteria</taxon>
        <taxon>Enterobacterales</taxon>
        <taxon>Enterobacteriaceae</taxon>
        <taxon>Leclercia</taxon>
    </lineage>
</organism>
<evidence type="ECO:0000313" key="1">
    <source>
        <dbReference type="EMBL" id="QWW78813.1"/>
    </source>
</evidence>
<protein>
    <submittedName>
        <fullName evidence="1">Uncharacterized protein</fullName>
    </submittedName>
</protein>
<evidence type="ECO:0000313" key="2">
    <source>
        <dbReference type="Proteomes" id="UP000683497"/>
    </source>
</evidence>
<accession>A0ABX8JUX7</accession>
<gene>
    <name evidence="1" type="ORF">KQ929_16405</name>
</gene>
<dbReference type="Proteomes" id="UP000683497">
    <property type="component" value="Chromosome"/>
</dbReference>
<name>A0ABX8JUX7_9ENTR</name>
<dbReference type="EMBL" id="CP076838">
    <property type="protein sequence ID" value="QWW78813.1"/>
    <property type="molecule type" value="Genomic_DNA"/>
</dbReference>
<keyword evidence="2" id="KW-1185">Reference proteome</keyword>
<proteinExistence type="predicted"/>